<feature type="region of interest" description="Disordered" evidence="1">
    <location>
        <begin position="81"/>
        <end position="111"/>
    </location>
</feature>
<dbReference type="Proteomes" id="UP001206595">
    <property type="component" value="Unassembled WGS sequence"/>
</dbReference>
<dbReference type="InterPro" id="IPR029058">
    <property type="entry name" value="AB_hydrolase_fold"/>
</dbReference>
<dbReference type="InterPro" id="IPR000073">
    <property type="entry name" value="AB_hydrolase_1"/>
</dbReference>
<feature type="compositionally biased region" description="Low complexity" evidence="1">
    <location>
        <begin position="319"/>
        <end position="337"/>
    </location>
</feature>
<dbReference type="PANTHER" id="PTHR43433">
    <property type="entry name" value="HYDROLASE, ALPHA/BETA FOLD FAMILY PROTEIN"/>
    <property type="match status" value="1"/>
</dbReference>
<dbReference type="Pfam" id="PF00561">
    <property type="entry name" value="Abhydrolase_1"/>
    <property type="match status" value="1"/>
</dbReference>
<dbReference type="RefSeq" id="XP_051440113.1">
    <property type="nucleotide sequence ID" value="XM_051592629.1"/>
</dbReference>
<dbReference type="AlphaFoldDB" id="A0AAD5E098"/>
<comment type="caution">
    <text evidence="3">The sequence shown here is derived from an EMBL/GenBank/DDBJ whole genome shotgun (WGS) entry which is preliminary data.</text>
</comment>
<evidence type="ECO:0000313" key="4">
    <source>
        <dbReference type="Proteomes" id="UP001206595"/>
    </source>
</evidence>
<sequence length="489" mass="53911">MTSKMQAFPFDSTNVPVPEVANHMSRSPFPESSMSTPVPTSSRTKHPSNARTRTLDRDESDAFFSTPASQAMPTINGRLLDNSGLNPYPAASPPTKHASRRMTSDSEMKSRRSKLEILNDPLLHQTFFYQSRGTTEDLFPSHLVGFAEYGNPDGHAVMLIGGLGCSRLVGVMFHDISKRYGIRLIIPERLGYGLTEACSALNMTVMQWADVVVQLADHLRIKRFSLIGQSVGAVFSLAVAKKYPNRVVGTVHLISPWVPTAAANTFKWTKRLPGGLMTRTLTLGMDAMWTINKVSNSPSANWMSMSGMADASQRSSTESSGISRNSSMSGKMSSATSPTSSNFHSALMALEEDELLASLDDDYADIPTDFPPHRPLRHMVRLQQMSLFLGMNKMRMAEPSSEGQTNDVLVALEKYHPFGFSFSDIDIPVSVVWGDKDNLIPLRGIEWMASTMKDVRVKVLEGEAHDLVWKEGVMEWALRGILASTSIKS</sequence>
<reference evidence="3" key="2">
    <citation type="journal article" date="2022" name="Proc. Natl. Acad. Sci. U.S.A.">
        <title>Diploid-dominant life cycles characterize the early evolution of Fungi.</title>
        <authorList>
            <person name="Amses K.R."/>
            <person name="Simmons D.R."/>
            <person name="Longcore J.E."/>
            <person name="Mondo S.J."/>
            <person name="Seto K."/>
            <person name="Jeronimo G.H."/>
            <person name="Bonds A.E."/>
            <person name="Quandt C.A."/>
            <person name="Davis W.J."/>
            <person name="Chang Y."/>
            <person name="Federici B.A."/>
            <person name="Kuo A."/>
            <person name="LaButti K."/>
            <person name="Pangilinan J."/>
            <person name="Andreopoulos W."/>
            <person name="Tritt A."/>
            <person name="Riley R."/>
            <person name="Hundley H."/>
            <person name="Johnson J."/>
            <person name="Lipzen A."/>
            <person name="Barry K."/>
            <person name="Lang B.F."/>
            <person name="Cuomo C.A."/>
            <person name="Buchler N.E."/>
            <person name="Grigoriev I.V."/>
            <person name="Spatafora J.W."/>
            <person name="Stajich J.E."/>
            <person name="James T.Y."/>
        </authorList>
    </citation>
    <scope>NUCLEOTIDE SEQUENCE</scope>
    <source>
        <strain evidence="3">AG</strain>
    </source>
</reference>
<dbReference type="EMBL" id="MU621000">
    <property type="protein sequence ID" value="KAI8575108.1"/>
    <property type="molecule type" value="Genomic_DNA"/>
</dbReference>
<feature type="region of interest" description="Disordered" evidence="1">
    <location>
        <begin position="304"/>
        <end position="338"/>
    </location>
</feature>
<reference evidence="3" key="1">
    <citation type="submission" date="2021-06" db="EMBL/GenBank/DDBJ databases">
        <authorList>
            <consortium name="DOE Joint Genome Institute"/>
            <person name="Mondo S.J."/>
            <person name="Amses K.R."/>
            <person name="Simmons D.R."/>
            <person name="Longcore J.E."/>
            <person name="Seto K."/>
            <person name="Alves G.H."/>
            <person name="Bonds A.E."/>
            <person name="Quandt C.A."/>
            <person name="Davis W.J."/>
            <person name="Chang Y."/>
            <person name="Letcher P.M."/>
            <person name="Powell M.J."/>
            <person name="Kuo A."/>
            <person name="Labutti K."/>
            <person name="Pangilinan J."/>
            <person name="Andreopoulos W."/>
            <person name="Tritt A."/>
            <person name="Riley R."/>
            <person name="Hundley H."/>
            <person name="Johnson J."/>
            <person name="Lipzen A."/>
            <person name="Barry K."/>
            <person name="Berbee M.L."/>
            <person name="Buchler N.E."/>
            <person name="Grigoriev I.V."/>
            <person name="Spatafora J.W."/>
            <person name="Stajich J.E."/>
            <person name="James T.Y."/>
        </authorList>
    </citation>
    <scope>NUCLEOTIDE SEQUENCE</scope>
    <source>
        <strain evidence="3">AG</strain>
    </source>
</reference>
<accession>A0AAD5E098</accession>
<organism evidence="3 4">
    <name type="scientific">Umbelopsis ramanniana AG</name>
    <dbReference type="NCBI Taxonomy" id="1314678"/>
    <lineage>
        <taxon>Eukaryota</taxon>
        <taxon>Fungi</taxon>
        <taxon>Fungi incertae sedis</taxon>
        <taxon>Mucoromycota</taxon>
        <taxon>Mucoromycotina</taxon>
        <taxon>Umbelopsidomycetes</taxon>
        <taxon>Umbelopsidales</taxon>
        <taxon>Umbelopsidaceae</taxon>
        <taxon>Umbelopsis</taxon>
    </lineage>
</organism>
<feature type="compositionally biased region" description="Polar residues" evidence="1">
    <location>
        <begin position="1"/>
        <end position="15"/>
    </location>
</feature>
<feature type="region of interest" description="Disordered" evidence="1">
    <location>
        <begin position="1"/>
        <end position="60"/>
    </location>
</feature>
<gene>
    <name evidence="3" type="ORF">K450DRAFT_263289</name>
</gene>
<evidence type="ECO:0000313" key="3">
    <source>
        <dbReference type="EMBL" id="KAI8575108.1"/>
    </source>
</evidence>
<dbReference type="Gene3D" id="3.40.50.1820">
    <property type="entry name" value="alpha/beta hydrolase"/>
    <property type="match status" value="1"/>
</dbReference>
<dbReference type="InterPro" id="IPR050471">
    <property type="entry name" value="AB_hydrolase"/>
</dbReference>
<evidence type="ECO:0000256" key="1">
    <source>
        <dbReference type="SAM" id="MobiDB-lite"/>
    </source>
</evidence>
<proteinExistence type="predicted"/>
<feature type="compositionally biased region" description="Polar residues" evidence="1">
    <location>
        <begin position="30"/>
        <end position="42"/>
    </location>
</feature>
<protein>
    <recommendedName>
        <fullName evidence="2">AB hydrolase-1 domain-containing protein</fullName>
    </recommendedName>
</protein>
<dbReference type="PANTHER" id="PTHR43433:SF10">
    <property type="entry name" value="AB HYDROLASE-1 DOMAIN-CONTAINING PROTEIN"/>
    <property type="match status" value="1"/>
</dbReference>
<feature type="domain" description="AB hydrolase-1" evidence="2">
    <location>
        <begin position="161"/>
        <end position="264"/>
    </location>
</feature>
<dbReference type="SUPFAM" id="SSF53474">
    <property type="entry name" value="alpha/beta-Hydrolases"/>
    <property type="match status" value="1"/>
</dbReference>
<name>A0AAD5E098_UMBRA</name>
<feature type="compositionally biased region" description="Basic and acidic residues" evidence="1">
    <location>
        <begin position="102"/>
        <end position="111"/>
    </location>
</feature>
<keyword evidence="4" id="KW-1185">Reference proteome</keyword>
<evidence type="ECO:0000259" key="2">
    <source>
        <dbReference type="Pfam" id="PF00561"/>
    </source>
</evidence>
<dbReference type="GeneID" id="75917971"/>